<evidence type="ECO:0000256" key="1">
    <source>
        <dbReference type="SAM" id="SignalP"/>
    </source>
</evidence>
<name>A0A6G1GRV7_9PEZI</name>
<accession>A0A6G1GRV7</accession>
<gene>
    <name evidence="2" type="ORF">K402DRAFT_396459</name>
</gene>
<sequence length="72" mass="7921">MLLLLPLLWFSLSSFNSLLDGWSALIGSKELYGGTKKGRTRLLSSSGWKKGENGEFLSLICWGLIRVMLCGA</sequence>
<dbReference type="EMBL" id="ML977173">
    <property type="protein sequence ID" value="KAF1983716.1"/>
    <property type="molecule type" value="Genomic_DNA"/>
</dbReference>
<keyword evidence="1" id="KW-0732">Signal</keyword>
<dbReference type="Proteomes" id="UP000800041">
    <property type="component" value="Unassembled WGS sequence"/>
</dbReference>
<organism evidence="2 3">
    <name type="scientific">Aulographum hederae CBS 113979</name>
    <dbReference type="NCBI Taxonomy" id="1176131"/>
    <lineage>
        <taxon>Eukaryota</taxon>
        <taxon>Fungi</taxon>
        <taxon>Dikarya</taxon>
        <taxon>Ascomycota</taxon>
        <taxon>Pezizomycotina</taxon>
        <taxon>Dothideomycetes</taxon>
        <taxon>Pleosporomycetidae</taxon>
        <taxon>Aulographales</taxon>
        <taxon>Aulographaceae</taxon>
    </lineage>
</organism>
<evidence type="ECO:0008006" key="4">
    <source>
        <dbReference type="Google" id="ProtNLM"/>
    </source>
</evidence>
<reference evidence="2" key="1">
    <citation type="journal article" date="2020" name="Stud. Mycol.">
        <title>101 Dothideomycetes genomes: a test case for predicting lifestyles and emergence of pathogens.</title>
        <authorList>
            <person name="Haridas S."/>
            <person name="Albert R."/>
            <person name="Binder M."/>
            <person name="Bloem J."/>
            <person name="Labutti K."/>
            <person name="Salamov A."/>
            <person name="Andreopoulos B."/>
            <person name="Baker S."/>
            <person name="Barry K."/>
            <person name="Bills G."/>
            <person name="Bluhm B."/>
            <person name="Cannon C."/>
            <person name="Castanera R."/>
            <person name="Culley D."/>
            <person name="Daum C."/>
            <person name="Ezra D."/>
            <person name="Gonzalez J."/>
            <person name="Henrissat B."/>
            <person name="Kuo A."/>
            <person name="Liang C."/>
            <person name="Lipzen A."/>
            <person name="Lutzoni F."/>
            <person name="Magnuson J."/>
            <person name="Mondo S."/>
            <person name="Nolan M."/>
            <person name="Ohm R."/>
            <person name="Pangilinan J."/>
            <person name="Park H.-J."/>
            <person name="Ramirez L."/>
            <person name="Alfaro M."/>
            <person name="Sun H."/>
            <person name="Tritt A."/>
            <person name="Yoshinaga Y."/>
            <person name="Zwiers L.-H."/>
            <person name="Turgeon B."/>
            <person name="Goodwin S."/>
            <person name="Spatafora J."/>
            <person name="Crous P."/>
            <person name="Grigoriev I."/>
        </authorList>
    </citation>
    <scope>NUCLEOTIDE SEQUENCE</scope>
    <source>
        <strain evidence="2">CBS 113979</strain>
    </source>
</reference>
<proteinExistence type="predicted"/>
<evidence type="ECO:0000313" key="3">
    <source>
        <dbReference type="Proteomes" id="UP000800041"/>
    </source>
</evidence>
<dbReference type="AlphaFoldDB" id="A0A6G1GRV7"/>
<feature type="chain" id="PRO_5026304089" description="Secreted protein" evidence="1">
    <location>
        <begin position="22"/>
        <end position="72"/>
    </location>
</feature>
<protein>
    <recommendedName>
        <fullName evidence="4">Secreted protein</fullName>
    </recommendedName>
</protein>
<keyword evidence="3" id="KW-1185">Reference proteome</keyword>
<feature type="signal peptide" evidence="1">
    <location>
        <begin position="1"/>
        <end position="21"/>
    </location>
</feature>
<evidence type="ECO:0000313" key="2">
    <source>
        <dbReference type="EMBL" id="KAF1983716.1"/>
    </source>
</evidence>